<comment type="similarity">
    <text evidence="1">Belongs to the ATP-dependent AMP-binding enzyme family.</text>
</comment>
<dbReference type="InterPro" id="IPR045851">
    <property type="entry name" value="AMP-bd_C_sf"/>
</dbReference>
<dbReference type="InterPro" id="IPR000873">
    <property type="entry name" value="AMP-dep_synth/lig_dom"/>
</dbReference>
<comment type="caution">
    <text evidence="3">The sequence shown here is derived from an EMBL/GenBank/DDBJ whole genome shotgun (WGS) entry which is preliminary data.</text>
</comment>
<dbReference type="Proteomes" id="UP000192491">
    <property type="component" value="Unassembled WGS sequence"/>
</dbReference>
<dbReference type="EMBL" id="MTEJ01000261">
    <property type="protein sequence ID" value="OQX06058.1"/>
    <property type="molecule type" value="Genomic_DNA"/>
</dbReference>
<sequence>MNMEYTTASTLINLIDRFKDNQNIIEVISDKAGSISYSKLHEKVFERANQYSLKGLRKGEIVITSIETSIDSIISFLACIVTGLIPASIKPINNDEDISIIEGIVKKYSIKYSANQIHSKIKTIAINLETSDTHNEHIKLPKISSKDIAFIQFSSGSTSNPKPVIISHCALLTNIASIVSIDKRGPHSQGFNLLPLCHDMGLVGGLLSNFFYGNALLLVSIEAFLRNPMKCLYEAHKRKSCVTAMPNFILQYLTKYLAIKASKGNSNPIFEHFTSVYCGAEPIRRKTIKEFIDLAEIFSFKSNSLIFCYGMAETVLITTHHRFVNMKSSFSQDDNAYACVGRPINSISLEIINKDINGIGEIRVSGKSLFSGYDLSMNEPGYNHFKTGDVGYINSNNLYITGRKKDIIISNGRNIHSCDIENYLSEHIDHDEVIVIPNNTNYDVVIASKKNTSNNISTEEINKLLIKKFEIKADNIFFLPRSSIRKTSSGKPIKHKIIETIKQLEYR</sequence>
<dbReference type="Gene3D" id="3.30.300.30">
    <property type="match status" value="1"/>
</dbReference>
<dbReference type="GO" id="GO:0006633">
    <property type="term" value="P:fatty acid biosynthetic process"/>
    <property type="evidence" value="ECO:0007669"/>
    <property type="project" value="TreeGrafter"/>
</dbReference>
<dbReference type="SUPFAM" id="SSF56801">
    <property type="entry name" value="Acetyl-CoA synthetase-like"/>
    <property type="match status" value="1"/>
</dbReference>
<dbReference type="AlphaFoldDB" id="A0A1Y1QHV1"/>
<evidence type="ECO:0000313" key="3">
    <source>
        <dbReference type="EMBL" id="OQX06058.1"/>
    </source>
</evidence>
<organism evidence="3 4">
    <name type="scientific">Thiothrix lacustris</name>
    <dbReference type="NCBI Taxonomy" id="525917"/>
    <lineage>
        <taxon>Bacteria</taxon>
        <taxon>Pseudomonadati</taxon>
        <taxon>Pseudomonadota</taxon>
        <taxon>Gammaproteobacteria</taxon>
        <taxon>Thiotrichales</taxon>
        <taxon>Thiotrichaceae</taxon>
        <taxon>Thiothrix</taxon>
    </lineage>
</organism>
<feature type="domain" description="AMP-dependent synthetase/ligase" evidence="2">
    <location>
        <begin position="26"/>
        <end position="373"/>
    </location>
</feature>
<proteinExistence type="inferred from homology"/>
<dbReference type="GO" id="GO:0070566">
    <property type="term" value="F:adenylyltransferase activity"/>
    <property type="evidence" value="ECO:0007669"/>
    <property type="project" value="TreeGrafter"/>
</dbReference>
<evidence type="ECO:0000256" key="1">
    <source>
        <dbReference type="ARBA" id="ARBA00006432"/>
    </source>
</evidence>
<dbReference type="PANTHER" id="PTHR22754">
    <property type="entry name" value="DISCO-INTERACTING PROTEIN 2 DIP2 -RELATED"/>
    <property type="match status" value="1"/>
</dbReference>
<accession>A0A1Y1QHV1</accession>
<name>A0A1Y1QHV1_9GAMM</name>
<dbReference type="InterPro" id="IPR020845">
    <property type="entry name" value="AMP-binding_CS"/>
</dbReference>
<dbReference type="Pfam" id="PF00501">
    <property type="entry name" value="AMP-binding"/>
    <property type="match status" value="1"/>
</dbReference>
<dbReference type="PANTHER" id="PTHR22754:SF32">
    <property type="entry name" value="DISCO-INTERACTING PROTEIN 2"/>
    <property type="match status" value="1"/>
</dbReference>
<reference evidence="3 4" key="1">
    <citation type="submission" date="2017-01" db="EMBL/GenBank/DDBJ databases">
        <title>Novel large sulfur bacteria in the metagenomes of groundwater-fed chemosynthetic microbial mats in the Lake Huron basin.</title>
        <authorList>
            <person name="Sharrar A.M."/>
            <person name="Flood B.E."/>
            <person name="Bailey J.V."/>
            <person name="Jones D.S."/>
            <person name="Biddanda B."/>
            <person name="Ruberg S.A."/>
            <person name="Marcus D.N."/>
            <person name="Dick G.J."/>
        </authorList>
    </citation>
    <scope>NUCLEOTIDE SEQUENCE [LARGE SCALE GENOMIC DNA]</scope>
    <source>
        <strain evidence="3">A8</strain>
    </source>
</reference>
<evidence type="ECO:0000313" key="4">
    <source>
        <dbReference type="Proteomes" id="UP000192491"/>
    </source>
</evidence>
<dbReference type="GO" id="GO:0005886">
    <property type="term" value="C:plasma membrane"/>
    <property type="evidence" value="ECO:0007669"/>
    <property type="project" value="TreeGrafter"/>
</dbReference>
<dbReference type="InterPro" id="IPR042099">
    <property type="entry name" value="ANL_N_sf"/>
</dbReference>
<evidence type="ECO:0000259" key="2">
    <source>
        <dbReference type="Pfam" id="PF00501"/>
    </source>
</evidence>
<gene>
    <name evidence="3" type="ORF">BWK73_31825</name>
</gene>
<dbReference type="PROSITE" id="PS00455">
    <property type="entry name" value="AMP_BINDING"/>
    <property type="match status" value="1"/>
</dbReference>
<dbReference type="Gene3D" id="3.40.50.12780">
    <property type="entry name" value="N-terminal domain of ligase-like"/>
    <property type="match status" value="1"/>
</dbReference>
<protein>
    <recommendedName>
        <fullName evidence="2">AMP-dependent synthetase/ligase domain-containing protein</fullName>
    </recommendedName>
</protein>